<dbReference type="RefSeq" id="XP_056035777.1">
    <property type="nucleotide sequence ID" value="XM_056180918.1"/>
</dbReference>
<name>A0AAE9W888_9SCHI</name>
<dbReference type="Gene3D" id="2.30.30.100">
    <property type="match status" value="1"/>
</dbReference>
<dbReference type="PROSITE" id="PS51385">
    <property type="entry name" value="YJEF_N"/>
    <property type="match status" value="1"/>
</dbReference>
<dbReference type="Pfam" id="PF09532">
    <property type="entry name" value="FDF"/>
    <property type="match status" value="1"/>
</dbReference>
<feature type="region of interest" description="Disordered" evidence="5">
    <location>
        <begin position="57"/>
        <end position="99"/>
    </location>
</feature>
<dbReference type="EMBL" id="CP115611">
    <property type="protein sequence ID" value="WBW71534.1"/>
    <property type="molecule type" value="Genomic_DNA"/>
</dbReference>
<gene>
    <name evidence="8" type="primary">edc3</name>
    <name evidence="8" type="ORF">SOMG_02126</name>
</gene>
<keyword evidence="9" id="KW-1185">Reference proteome</keyword>
<dbReference type="GeneID" id="80875607"/>
<feature type="domain" description="DFDF" evidence="7">
    <location>
        <begin position="96"/>
        <end position="132"/>
    </location>
</feature>
<comment type="similarity">
    <text evidence="2">Belongs to the EDC3 family.</text>
</comment>
<evidence type="ECO:0000256" key="3">
    <source>
        <dbReference type="ARBA" id="ARBA00015797"/>
    </source>
</evidence>
<dbReference type="InterPro" id="IPR036652">
    <property type="entry name" value="YjeF_N_dom_sf"/>
</dbReference>
<feature type="compositionally biased region" description="Low complexity" evidence="5">
    <location>
        <begin position="59"/>
        <end position="79"/>
    </location>
</feature>
<protein>
    <recommendedName>
        <fullName evidence="3">Enhancer of mRNA-decapping protein 3</fullName>
    </recommendedName>
</protein>
<evidence type="ECO:0000256" key="5">
    <source>
        <dbReference type="SAM" id="MobiDB-lite"/>
    </source>
</evidence>
<dbReference type="Proteomes" id="UP001212411">
    <property type="component" value="Chromosome 1"/>
</dbReference>
<proteinExistence type="inferred from homology"/>
<dbReference type="SUPFAM" id="SSF64153">
    <property type="entry name" value="YjeF N-terminal domain-like"/>
    <property type="match status" value="1"/>
</dbReference>
<feature type="region of interest" description="Disordered" evidence="5">
    <location>
        <begin position="195"/>
        <end position="218"/>
    </location>
</feature>
<dbReference type="PANTHER" id="PTHR13612:SF0">
    <property type="entry name" value="ENHANCER OF MRNA-DECAPPING PROTEIN 3"/>
    <property type="match status" value="1"/>
</dbReference>
<dbReference type="InterPro" id="IPR004443">
    <property type="entry name" value="YjeF_N_dom"/>
</dbReference>
<sequence>MSVADFYGSKVEVYLNNEDVAQGVIANFDAANAALQLRLSDNTTKSIVTSDIKNLKLVPSVPGSPSPSSKKNNSKPASNTNLGNTPSKSKTKNDSSKGQWAMDCDGEFDFAANLEKFDKKQIFAEFREKDKKDPTKLLVAHNKSHHPTNYHPNENVLDSNEKEISSDSKNPSPSFTKKFRNNIDASLASLMINESSSKGSNSKVGSNFETSNKKDRHGQLAPTVIRTVSGEKLSTVQPDILAQAVALAIAKTSTDIVIENAAQIISQFIYSVLGGHKRFTASNHNSQPLVCIVVGQHDHASAAVAAGRRLCAIGVNVVLRLLTPYNVDNKQLLMFLAAGGHMPNENFAEFVDKFSSPIELIVDTVSGFHSANDKKTTSLINWINKQNALVLSIDIPSGYACEQSDAVVQPKWTLALGAINTTLAKAAFVDQSAGVSVFVGNLGTGVHTWNELGVADSQVNGQYLTQVTCEDSE</sequence>
<dbReference type="Pfam" id="PF03853">
    <property type="entry name" value="YjeF_N"/>
    <property type="match status" value="1"/>
</dbReference>
<evidence type="ECO:0000313" key="8">
    <source>
        <dbReference type="EMBL" id="WBW71534.1"/>
    </source>
</evidence>
<dbReference type="InterPro" id="IPR019050">
    <property type="entry name" value="FDF_dom"/>
</dbReference>
<dbReference type="GO" id="GO:0033962">
    <property type="term" value="P:P-body assembly"/>
    <property type="evidence" value="ECO:0007669"/>
    <property type="project" value="TreeGrafter"/>
</dbReference>
<dbReference type="AlphaFoldDB" id="A0AAE9W888"/>
<evidence type="ECO:0000256" key="2">
    <source>
        <dbReference type="ARBA" id="ARBA00006610"/>
    </source>
</evidence>
<dbReference type="PROSITE" id="PS51512">
    <property type="entry name" value="DFDF"/>
    <property type="match status" value="1"/>
</dbReference>
<dbReference type="GO" id="GO:0031087">
    <property type="term" value="P:deadenylation-independent decapping of nuclear-transcribed mRNA"/>
    <property type="evidence" value="ECO:0007669"/>
    <property type="project" value="TreeGrafter"/>
</dbReference>
<feature type="compositionally biased region" description="Low complexity" evidence="5">
    <location>
        <begin position="195"/>
        <end position="207"/>
    </location>
</feature>
<dbReference type="SMART" id="SM01199">
    <property type="entry name" value="FDF"/>
    <property type="match status" value="1"/>
</dbReference>
<dbReference type="GO" id="GO:0000932">
    <property type="term" value="C:P-body"/>
    <property type="evidence" value="ECO:0007669"/>
    <property type="project" value="UniProtKB-SubCell"/>
</dbReference>
<dbReference type="InterPro" id="IPR025762">
    <property type="entry name" value="DFDF"/>
</dbReference>
<evidence type="ECO:0000259" key="6">
    <source>
        <dbReference type="PROSITE" id="PS51385"/>
    </source>
</evidence>
<feature type="domain" description="YjeF N-terminal" evidence="6">
    <location>
        <begin position="241"/>
        <end position="450"/>
    </location>
</feature>
<reference evidence="8 9" key="1">
    <citation type="journal article" date="2023" name="G3 (Bethesda)">
        <title>A high-quality reference genome for the fission yeast Schizosaccharomyces osmophilus.</title>
        <authorList>
            <person name="Jia G.S."/>
            <person name="Zhang W.C."/>
            <person name="Liang Y."/>
            <person name="Liu X.H."/>
            <person name="Rhind N."/>
            <person name="Pidoux A."/>
            <person name="Brysch-Herzberg M."/>
            <person name="Du L.L."/>
        </authorList>
    </citation>
    <scope>NUCLEOTIDE SEQUENCE [LARGE SCALE GENOMIC DNA]</scope>
    <source>
        <strain evidence="8 9">CBS 15793</strain>
    </source>
</reference>
<accession>A0AAE9W888</accession>
<evidence type="ECO:0000259" key="7">
    <source>
        <dbReference type="PROSITE" id="PS51512"/>
    </source>
</evidence>
<evidence type="ECO:0000313" key="9">
    <source>
        <dbReference type="Proteomes" id="UP001212411"/>
    </source>
</evidence>
<evidence type="ECO:0000256" key="1">
    <source>
        <dbReference type="ARBA" id="ARBA00004201"/>
    </source>
</evidence>
<dbReference type="KEGG" id="som:SOMG_02126"/>
<evidence type="ECO:0000256" key="4">
    <source>
        <dbReference type="ARBA" id="ARBA00022490"/>
    </source>
</evidence>
<feature type="region of interest" description="Disordered" evidence="5">
    <location>
        <begin position="143"/>
        <end position="178"/>
    </location>
</feature>
<keyword evidence="4" id="KW-0963">Cytoplasm</keyword>
<dbReference type="Gene3D" id="3.40.50.10260">
    <property type="entry name" value="YjeF N-terminal domain"/>
    <property type="match status" value="1"/>
</dbReference>
<organism evidence="8 9">
    <name type="scientific">Schizosaccharomyces osmophilus</name>
    <dbReference type="NCBI Taxonomy" id="2545709"/>
    <lineage>
        <taxon>Eukaryota</taxon>
        <taxon>Fungi</taxon>
        <taxon>Dikarya</taxon>
        <taxon>Ascomycota</taxon>
        <taxon>Taphrinomycotina</taxon>
        <taxon>Schizosaccharomycetes</taxon>
        <taxon>Schizosaccharomycetales</taxon>
        <taxon>Schizosaccharomycetaceae</taxon>
        <taxon>Schizosaccharomyces</taxon>
    </lineage>
</organism>
<dbReference type="GO" id="GO:0003729">
    <property type="term" value="F:mRNA binding"/>
    <property type="evidence" value="ECO:0007669"/>
    <property type="project" value="TreeGrafter"/>
</dbReference>
<comment type="subcellular location">
    <subcellularLocation>
        <location evidence="1">Cytoplasm</location>
        <location evidence="1">P-body</location>
    </subcellularLocation>
</comment>
<dbReference type="PANTHER" id="PTHR13612">
    <property type="entry name" value="ENHANCER OF MRNA-DECAPPING PROTEIN 3"/>
    <property type="match status" value="1"/>
</dbReference>